<evidence type="ECO:0000313" key="4">
    <source>
        <dbReference type="Proteomes" id="UP000583800"/>
    </source>
</evidence>
<dbReference type="RefSeq" id="WP_185083423.1">
    <property type="nucleotide sequence ID" value="NZ_JACHJB010000001.1"/>
</dbReference>
<dbReference type="AlphaFoldDB" id="A0A7X0C0I2"/>
<feature type="domain" description="Barstar (barnase inhibitor)" evidence="2">
    <location>
        <begin position="172"/>
        <end position="243"/>
    </location>
</feature>
<protein>
    <submittedName>
        <fullName evidence="3">RNAse (Barnase) inhibitor barstar</fullName>
    </submittedName>
</protein>
<comment type="similarity">
    <text evidence="1">Belongs to the barstar family.</text>
</comment>
<evidence type="ECO:0000313" key="3">
    <source>
        <dbReference type="EMBL" id="MBB6345481.1"/>
    </source>
</evidence>
<evidence type="ECO:0000259" key="2">
    <source>
        <dbReference type="Pfam" id="PF01337"/>
    </source>
</evidence>
<dbReference type="InterPro" id="IPR000468">
    <property type="entry name" value="Barstar"/>
</dbReference>
<keyword evidence="4" id="KW-1185">Reference proteome</keyword>
<dbReference type="Proteomes" id="UP000583800">
    <property type="component" value="Unassembled WGS sequence"/>
</dbReference>
<evidence type="ECO:0000256" key="1">
    <source>
        <dbReference type="ARBA" id="ARBA00006845"/>
    </source>
</evidence>
<dbReference type="Pfam" id="PF01337">
    <property type="entry name" value="Barstar"/>
    <property type="match status" value="1"/>
</dbReference>
<dbReference type="Gene3D" id="3.30.370.10">
    <property type="entry name" value="Barstar-like"/>
    <property type="match status" value="1"/>
</dbReference>
<reference evidence="3 4" key="1">
    <citation type="submission" date="2020-08" db="EMBL/GenBank/DDBJ databases">
        <title>Sequencing the genomes of 1000 actinobacteria strains.</title>
        <authorList>
            <person name="Klenk H.-P."/>
        </authorList>
    </citation>
    <scope>NUCLEOTIDE SEQUENCE [LARGE SCALE GENOMIC DNA]</scope>
    <source>
        <strain evidence="3 4">DSM 45913</strain>
    </source>
</reference>
<sequence length="268" mass="30248">MERMDTVQPKFLLINEDDQVLGACLDAEGFFVEPAESEQPVTIEILGCLPAQRLRAYLEGSERCCRRNPVGLEGLRMLDAAGEPLADFWVSRIVDWRPSRLDPERVDIVALWGFDSPPAGARHVWERWRTARPDRPNQWAAYGPQDRREWLTIVGRSSFWRAGRVDHPPGSVYHLDGTHVTDEAAFYLAMGEAINGPGGYFGWNLDALDDCLGGRFGARAPFTLIWNESHIARRSLTRTLEQVNDDAQPCFDIIQTILAERDVGVVLM</sequence>
<gene>
    <name evidence="3" type="ORF">FHU36_001990</name>
</gene>
<proteinExistence type="inferred from homology"/>
<name>A0A7X0C0I2_9ACTN</name>
<comment type="caution">
    <text evidence="3">The sequence shown here is derived from an EMBL/GenBank/DDBJ whole genome shotgun (WGS) entry which is preliminary data.</text>
</comment>
<dbReference type="EMBL" id="JACHJB010000001">
    <property type="protein sequence ID" value="MBB6345481.1"/>
    <property type="molecule type" value="Genomic_DNA"/>
</dbReference>
<organism evidence="3 4">
    <name type="scientific">Nonomuraea muscovyensis</name>
    <dbReference type="NCBI Taxonomy" id="1124761"/>
    <lineage>
        <taxon>Bacteria</taxon>
        <taxon>Bacillati</taxon>
        <taxon>Actinomycetota</taxon>
        <taxon>Actinomycetes</taxon>
        <taxon>Streptosporangiales</taxon>
        <taxon>Streptosporangiaceae</taxon>
        <taxon>Nonomuraea</taxon>
    </lineage>
</organism>
<accession>A0A7X0C0I2</accession>
<dbReference type="SUPFAM" id="SSF52038">
    <property type="entry name" value="Barstar-related"/>
    <property type="match status" value="1"/>
</dbReference>
<dbReference type="InterPro" id="IPR035905">
    <property type="entry name" value="Barstar-like_sf"/>
</dbReference>